<gene>
    <name evidence="3" type="ORF">NOR51B_252</name>
</gene>
<evidence type="ECO:0000313" key="3">
    <source>
        <dbReference type="EMBL" id="EED34315.1"/>
    </source>
</evidence>
<organism evidence="3 4">
    <name type="scientific">Luminiphilus syltensis NOR5-1B</name>
    <dbReference type="NCBI Taxonomy" id="565045"/>
    <lineage>
        <taxon>Bacteria</taxon>
        <taxon>Pseudomonadati</taxon>
        <taxon>Pseudomonadota</taxon>
        <taxon>Gammaproteobacteria</taxon>
        <taxon>Cellvibrionales</taxon>
        <taxon>Halieaceae</taxon>
        <taxon>Luminiphilus</taxon>
    </lineage>
</organism>
<dbReference type="EMBL" id="DS999411">
    <property type="protein sequence ID" value="EED34315.1"/>
    <property type="molecule type" value="Genomic_DNA"/>
</dbReference>
<dbReference type="InterPro" id="IPR025738">
    <property type="entry name" value="BatD"/>
</dbReference>
<feature type="signal peptide" evidence="2">
    <location>
        <begin position="1"/>
        <end position="19"/>
    </location>
</feature>
<reference evidence="4" key="1">
    <citation type="journal article" date="2013" name="BMC Microbiol.">
        <title>Taxonomy and evolution of bacteriochlorophyll a-containing members of the OM60/NOR5 clade of marine gammaproteobacteria: description of Luminiphilus syltensis gen. nov., sp. nov., reclassification of Haliea rubra as Pseudohaliea rubra gen. nov., comb. nov., and emendation of Chromatocurvus halotolerans.</title>
        <authorList>
            <person name="Spring S."/>
            <person name="Riedel T."/>
            <person name="Sproer C."/>
            <person name="Yan S."/>
            <person name="Harder J."/>
            <person name="Fuchs B.M."/>
        </authorList>
    </citation>
    <scope>NUCLEOTIDE SEQUENCE [LARGE SCALE GENOMIC DNA]</scope>
    <source>
        <strain evidence="4">NOR51-B</strain>
    </source>
</reference>
<dbReference type="STRING" id="565045.NOR51B_252"/>
<evidence type="ECO:0000313" key="4">
    <source>
        <dbReference type="Proteomes" id="UP000004699"/>
    </source>
</evidence>
<dbReference type="eggNOG" id="ENOG502Z8JG">
    <property type="taxonomic scope" value="Bacteria"/>
</dbReference>
<protein>
    <recommendedName>
        <fullName evidence="5">BatD protein</fullName>
    </recommendedName>
</protein>
<proteinExistence type="predicted"/>
<dbReference type="Proteomes" id="UP000004699">
    <property type="component" value="Unassembled WGS sequence"/>
</dbReference>
<accession>B8KRD5</accession>
<dbReference type="HOGENOM" id="CLU_047669_0_0_6"/>
<evidence type="ECO:0000256" key="1">
    <source>
        <dbReference type="SAM" id="Phobius"/>
    </source>
</evidence>
<keyword evidence="4" id="KW-1185">Reference proteome</keyword>
<dbReference type="PANTHER" id="PTHR40940">
    <property type="entry name" value="PROTEIN BATD-RELATED"/>
    <property type="match status" value="1"/>
</dbReference>
<feature type="transmembrane region" description="Helical" evidence="1">
    <location>
        <begin position="282"/>
        <end position="302"/>
    </location>
</feature>
<keyword evidence="1" id="KW-0812">Transmembrane</keyword>
<dbReference type="OrthoDB" id="5293418at2"/>
<keyword evidence="2" id="KW-0732">Signal</keyword>
<evidence type="ECO:0008006" key="5">
    <source>
        <dbReference type="Google" id="ProtNLM"/>
    </source>
</evidence>
<name>B8KRD5_9GAMM</name>
<dbReference type="RefSeq" id="WP_009019063.1">
    <property type="nucleotide sequence ID" value="NZ_DS999411.1"/>
</dbReference>
<dbReference type="AlphaFoldDB" id="B8KRD5"/>
<keyword evidence="1" id="KW-0472">Membrane</keyword>
<feature type="chain" id="PRO_5002876437" description="BatD protein" evidence="2">
    <location>
        <begin position="20"/>
        <end position="420"/>
    </location>
</feature>
<sequence length="420" mass="45533">MTRAVSLLLLALFSGVTLASTQPVVRATLTPTTVTVGQPVELSIVVLVPTWFTKPPVFPSFEITNAITRLPPDSSYPTSERIGNDTWSGIVRKYTLYPLMKGDFVISGEMIRVHYADPGKAGITVDVAVPDNRLTSTVPAGAESLSPYLAGTRLDLNVNVLGDAAELETGDAVVLEYRAELDGLPAMFLPPLAPEISLEGVSVYRDQPVLSDGDGAKALRSEKITLVFEAGGSFTVPAISLDYYDLDSKAVATTAAPPVTLSVSGPAMAPQSATSTSAKNRFSAGIIALLFAATIMAIGLLWRLLSPVARKVIASLEDSETLAFRRLCRHLKQNRVDLFYPSLHRWLHRLAPGIEPDTFFQRFGGERLATEITSLRRSLYGKTPQAVDTAAVLQGLETCRAHYRREQKKSRLRQGLQLNP</sequence>
<evidence type="ECO:0000256" key="2">
    <source>
        <dbReference type="SAM" id="SignalP"/>
    </source>
</evidence>
<keyword evidence="1" id="KW-1133">Transmembrane helix</keyword>
<dbReference type="PANTHER" id="PTHR40940:SF1">
    <property type="entry name" value="PROTEIN BATD"/>
    <property type="match status" value="1"/>
</dbReference>